<feature type="transmembrane region" description="Helical" evidence="1">
    <location>
        <begin position="66"/>
        <end position="84"/>
    </location>
</feature>
<keyword evidence="1" id="KW-0812">Transmembrane</keyword>
<keyword evidence="1" id="KW-0472">Membrane</keyword>
<feature type="transmembrane region" description="Helical" evidence="1">
    <location>
        <begin position="90"/>
        <end position="110"/>
    </location>
</feature>
<sequence>MLRAVTTLVTLDAFAQAMFAGRFMAGSYDALDAHQANAGVLFVGILVMAGCFAAAWLLASAPGWPAAVGAALTVVAGLQIMFGYRMVLAVHIPLGVMLVAGLLTLTVRVWNPAPAAIAGTGQ</sequence>
<dbReference type="EMBL" id="CP032568">
    <property type="protein sequence ID" value="AYF74409.1"/>
    <property type="molecule type" value="Genomic_DNA"/>
</dbReference>
<dbReference type="KEGG" id="nyu:D7D52_11675"/>
<gene>
    <name evidence="2" type="ORF">D7D52_11675</name>
</gene>
<dbReference type="AlphaFoldDB" id="A0A386ZD34"/>
<evidence type="ECO:0000313" key="3">
    <source>
        <dbReference type="Proteomes" id="UP000267164"/>
    </source>
</evidence>
<feature type="transmembrane region" description="Helical" evidence="1">
    <location>
        <begin position="39"/>
        <end position="59"/>
    </location>
</feature>
<accession>A0A386ZD34</accession>
<evidence type="ECO:0000256" key="1">
    <source>
        <dbReference type="SAM" id="Phobius"/>
    </source>
</evidence>
<keyword evidence="3" id="KW-1185">Reference proteome</keyword>
<dbReference type="OrthoDB" id="4553305at2"/>
<reference evidence="2 3" key="1">
    <citation type="submission" date="2018-09" db="EMBL/GenBank/DDBJ databases">
        <title>Nocardia yunnanensis sp. nov., an actinomycete isolated from a soil sample.</title>
        <authorList>
            <person name="Zhang J."/>
        </authorList>
    </citation>
    <scope>NUCLEOTIDE SEQUENCE [LARGE SCALE GENOMIC DNA]</scope>
    <source>
        <strain evidence="2 3">CFHS0054</strain>
    </source>
</reference>
<protein>
    <submittedName>
        <fullName evidence="2">Uncharacterized protein</fullName>
    </submittedName>
</protein>
<dbReference type="Proteomes" id="UP000267164">
    <property type="component" value="Chromosome"/>
</dbReference>
<proteinExistence type="predicted"/>
<organism evidence="2 3">
    <name type="scientific">Nocardia yunnanensis</name>
    <dbReference type="NCBI Taxonomy" id="2382165"/>
    <lineage>
        <taxon>Bacteria</taxon>
        <taxon>Bacillati</taxon>
        <taxon>Actinomycetota</taxon>
        <taxon>Actinomycetes</taxon>
        <taxon>Mycobacteriales</taxon>
        <taxon>Nocardiaceae</taxon>
        <taxon>Nocardia</taxon>
    </lineage>
</organism>
<name>A0A386ZD34_9NOCA</name>
<keyword evidence="1" id="KW-1133">Transmembrane helix</keyword>
<evidence type="ECO:0000313" key="2">
    <source>
        <dbReference type="EMBL" id="AYF74409.1"/>
    </source>
</evidence>